<reference evidence="2 3" key="1">
    <citation type="journal article" date="2013" name="Gut Pathog.">
        <title>Draft genome of Ochrobactrum intermedium strain M86 isolated from non-ulcer dyspeptic individual from India.</title>
        <authorList>
            <person name="Kulkarni G."/>
            <person name="Dhotre D."/>
            <person name="Dharne M."/>
            <person name="Shetty S."/>
            <person name="Chowdhury S."/>
            <person name="Misra V."/>
            <person name="Misra S."/>
            <person name="Patole M."/>
            <person name="Shouche Y."/>
        </authorList>
    </citation>
    <scope>NUCLEOTIDE SEQUENCE [LARGE SCALE GENOMIC DNA]</scope>
    <source>
        <strain evidence="2 3">M86</strain>
    </source>
</reference>
<dbReference type="InterPro" id="IPR036388">
    <property type="entry name" value="WH-like_DNA-bd_sf"/>
</dbReference>
<dbReference type="GO" id="GO:0003700">
    <property type="term" value="F:DNA-binding transcription factor activity"/>
    <property type="evidence" value="ECO:0007669"/>
    <property type="project" value="TreeGrafter"/>
</dbReference>
<dbReference type="EMBL" id="AOGE01000001">
    <property type="protein sequence ID" value="ELT51187.1"/>
    <property type="molecule type" value="Genomic_DNA"/>
</dbReference>
<dbReference type="Gene3D" id="1.10.10.10">
    <property type="entry name" value="Winged helix-like DNA-binding domain superfamily/Winged helix DNA-binding domain"/>
    <property type="match status" value="1"/>
</dbReference>
<gene>
    <name evidence="2" type="ORF">D584_00020</name>
</gene>
<evidence type="ECO:0000313" key="3">
    <source>
        <dbReference type="Proteomes" id="UP000011971"/>
    </source>
</evidence>
<keyword evidence="1" id="KW-0238">DNA-binding</keyword>
<dbReference type="PATRIC" id="fig|1234597.4.peg.3"/>
<sequence length="144" mass="16387">MAMKICLYLDAHRDRLVERQELGYALDNTLTELSLVLADLSKVNVVDSRRGRYGGTRLVRKLEDIGVAELIALGESEGWRFTECDRRADCNCLMAGDCTLNAMFRQFQAGFMEMAERWTLADLNNAHVIENAGRKAKEWAERRG</sequence>
<accession>M5JST4</accession>
<evidence type="ECO:0000256" key="1">
    <source>
        <dbReference type="ARBA" id="ARBA00023125"/>
    </source>
</evidence>
<dbReference type="GO" id="GO:0005829">
    <property type="term" value="C:cytosol"/>
    <property type="evidence" value="ECO:0007669"/>
    <property type="project" value="TreeGrafter"/>
</dbReference>
<dbReference type="PROSITE" id="PS51197">
    <property type="entry name" value="HTH_RRF2_2"/>
    <property type="match status" value="1"/>
</dbReference>
<dbReference type="Proteomes" id="UP000011971">
    <property type="component" value="Unassembled WGS sequence"/>
</dbReference>
<proteinExistence type="predicted"/>
<organism evidence="2 3">
    <name type="scientific">Brucella intermedia M86</name>
    <dbReference type="NCBI Taxonomy" id="1234597"/>
    <lineage>
        <taxon>Bacteria</taxon>
        <taxon>Pseudomonadati</taxon>
        <taxon>Pseudomonadota</taxon>
        <taxon>Alphaproteobacteria</taxon>
        <taxon>Hyphomicrobiales</taxon>
        <taxon>Brucellaceae</taxon>
        <taxon>Brucella/Ochrobactrum group</taxon>
        <taxon>Brucella</taxon>
    </lineage>
</organism>
<dbReference type="AlphaFoldDB" id="M5JST4"/>
<dbReference type="GO" id="GO:0003677">
    <property type="term" value="F:DNA binding"/>
    <property type="evidence" value="ECO:0007669"/>
    <property type="project" value="UniProtKB-KW"/>
</dbReference>
<dbReference type="InterPro" id="IPR036390">
    <property type="entry name" value="WH_DNA-bd_sf"/>
</dbReference>
<protein>
    <submittedName>
        <fullName evidence="2">BadM/Rrf2 family transcriptional regulator</fullName>
    </submittedName>
</protein>
<dbReference type="Pfam" id="PF02082">
    <property type="entry name" value="Rrf2"/>
    <property type="match status" value="1"/>
</dbReference>
<dbReference type="PANTHER" id="PTHR33221">
    <property type="entry name" value="WINGED HELIX-TURN-HELIX TRANSCRIPTIONAL REGULATOR, RRF2 FAMILY"/>
    <property type="match status" value="1"/>
</dbReference>
<dbReference type="InterPro" id="IPR000944">
    <property type="entry name" value="Tscrpt_reg_Rrf2"/>
</dbReference>
<dbReference type="SUPFAM" id="SSF46785">
    <property type="entry name" value="Winged helix' DNA-binding domain"/>
    <property type="match status" value="1"/>
</dbReference>
<dbReference type="PANTHER" id="PTHR33221:SF4">
    <property type="entry name" value="HTH-TYPE TRANSCRIPTIONAL REPRESSOR NSRR"/>
    <property type="match status" value="1"/>
</dbReference>
<evidence type="ECO:0000313" key="2">
    <source>
        <dbReference type="EMBL" id="ELT51187.1"/>
    </source>
</evidence>
<name>M5JST4_9HYPH</name>
<comment type="caution">
    <text evidence="2">The sequence shown here is derived from an EMBL/GenBank/DDBJ whole genome shotgun (WGS) entry which is preliminary data.</text>
</comment>